<dbReference type="GO" id="GO:0004674">
    <property type="term" value="F:protein serine/threonine kinase activity"/>
    <property type="evidence" value="ECO:0007669"/>
    <property type="project" value="TreeGrafter"/>
</dbReference>
<dbReference type="PANTHER" id="PTHR44329">
    <property type="entry name" value="SERINE/THREONINE-PROTEIN KINASE TNNI3K-RELATED"/>
    <property type="match status" value="1"/>
</dbReference>
<dbReference type="GO" id="GO:0005524">
    <property type="term" value="F:ATP binding"/>
    <property type="evidence" value="ECO:0007669"/>
    <property type="project" value="InterPro"/>
</dbReference>
<dbReference type="AlphaFoldDB" id="A0A8H5HEP6"/>
<feature type="region of interest" description="Disordered" evidence="1">
    <location>
        <begin position="525"/>
        <end position="572"/>
    </location>
</feature>
<dbReference type="OrthoDB" id="4062651at2759"/>
<evidence type="ECO:0000256" key="1">
    <source>
        <dbReference type="SAM" id="MobiDB-lite"/>
    </source>
</evidence>
<evidence type="ECO:0000259" key="2">
    <source>
        <dbReference type="PROSITE" id="PS50011"/>
    </source>
</evidence>
<dbReference type="InterPro" id="IPR000719">
    <property type="entry name" value="Prot_kinase_dom"/>
</dbReference>
<organism evidence="3 4">
    <name type="scientific">Collybiopsis confluens</name>
    <dbReference type="NCBI Taxonomy" id="2823264"/>
    <lineage>
        <taxon>Eukaryota</taxon>
        <taxon>Fungi</taxon>
        <taxon>Dikarya</taxon>
        <taxon>Basidiomycota</taxon>
        <taxon>Agaricomycotina</taxon>
        <taxon>Agaricomycetes</taxon>
        <taxon>Agaricomycetidae</taxon>
        <taxon>Agaricales</taxon>
        <taxon>Marasmiineae</taxon>
        <taxon>Omphalotaceae</taxon>
        <taxon>Collybiopsis</taxon>
    </lineage>
</organism>
<dbReference type="EMBL" id="JAACJN010000055">
    <property type="protein sequence ID" value="KAF5381903.1"/>
    <property type="molecule type" value="Genomic_DNA"/>
</dbReference>
<feature type="compositionally biased region" description="Low complexity" evidence="1">
    <location>
        <begin position="359"/>
        <end position="372"/>
    </location>
</feature>
<feature type="compositionally biased region" description="Low complexity" evidence="1">
    <location>
        <begin position="561"/>
        <end position="572"/>
    </location>
</feature>
<dbReference type="PANTHER" id="PTHR44329:SF214">
    <property type="entry name" value="PROTEIN KINASE DOMAIN-CONTAINING PROTEIN"/>
    <property type="match status" value="1"/>
</dbReference>
<protein>
    <recommendedName>
        <fullName evidence="2">Protein kinase domain-containing protein</fullName>
    </recommendedName>
</protein>
<sequence>MEKDYIYQAAISEWDALSDDKPNTSHSNNRGEPAYSWLDAQTAQQIIDWVQLELDSELDSAVRYRRLGFLRYLSKKFQILPSSLIVRDVRREGWNPVAGGGFADIWRGSLKERAVCLKVLRFAVEQDESTRARMRKQFCQEALVWRQLHHPNILPLLGVNTELFFPSFCLISPWMEKRDIISYLKMNPEHGLLSVSRLGYNIYIQENPPSFTEIYEGRGNILVTDDHHCCLADFGLTLVTTDSSTWTMTTSGTGVKGSMRWLAPEYISISGSVPNHTSRDVYAFGCTIIEIVTQKPPFHDLKNDASVLLSLVSGARPARPENSCCSDEIWHLATCCWAQSVNERPSANTIYNTLSGLVSTPESRPSSPSRSRQGVETTRGGSVDAPSPLALDAGSGNSVANTRQIMLSARYVGTEATYARLQNGEDGALVLDLQTRNSKRQKTGESPSEKTLGIYESSSSYKSHLPDGHTIVDQSTSPWPVPLPWTDDSNPLKFSHPGLVDGNSTLDMYMPPHEALWMEESSPFRFSPPDLPEDLPLGGVSPDVVKERQYLPPRYERSRSRPLSSSSSSSLS</sequence>
<dbReference type="Proteomes" id="UP000518752">
    <property type="component" value="Unassembled WGS sequence"/>
</dbReference>
<dbReference type="InterPro" id="IPR011009">
    <property type="entry name" value="Kinase-like_dom_sf"/>
</dbReference>
<name>A0A8H5HEP6_9AGAR</name>
<gene>
    <name evidence="3" type="ORF">D9757_007547</name>
</gene>
<dbReference type="PROSITE" id="PS50011">
    <property type="entry name" value="PROTEIN_KINASE_DOM"/>
    <property type="match status" value="1"/>
</dbReference>
<feature type="domain" description="Protein kinase" evidence="2">
    <location>
        <begin position="91"/>
        <end position="358"/>
    </location>
</feature>
<accession>A0A8H5HEP6</accession>
<feature type="compositionally biased region" description="Basic and acidic residues" evidence="1">
    <location>
        <begin position="544"/>
        <end position="559"/>
    </location>
</feature>
<proteinExistence type="predicted"/>
<dbReference type="Pfam" id="PF07714">
    <property type="entry name" value="PK_Tyr_Ser-Thr"/>
    <property type="match status" value="2"/>
</dbReference>
<dbReference type="SUPFAM" id="SSF56112">
    <property type="entry name" value="Protein kinase-like (PK-like)"/>
    <property type="match status" value="1"/>
</dbReference>
<dbReference type="InterPro" id="IPR001245">
    <property type="entry name" value="Ser-Thr/Tyr_kinase_cat_dom"/>
</dbReference>
<keyword evidence="4" id="KW-1185">Reference proteome</keyword>
<evidence type="ECO:0000313" key="3">
    <source>
        <dbReference type="EMBL" id="KAF5381903.1"/>
    </source>
</evidence>
<dbReference type="InterPro" id="IPR051681">
    <property type="entry name" value="Ser/Thr_Kinases-Pseudokinases"/>
</dbReference>
<reference evidence="3 4" key="1">
    <citation type="journal article" date="2020" name="ISME J.">
        <title>Uncovering the hidden diversity of litter-decomposition mechanisms in mushroom-forming fungi.</title>
        <authorList>
            <person name="Floudas D."/>
            <person name="Bentzer J."/>
            <person name="Ahren D."/>
            <person name="Johansson T."/>
            <person name="Persson P."/>
            <person name="Tunlid A."/>
        </authorList>
    </citation>
    <scope>NUCLEOTIDE SEQUENCE [LARGE SCALE GENOMIC DNA]</scope>
    <source>
        <strain evidence="3 4">CBS 406.79</strain>
    </source>
</reference>
<dbReference type="Gene3D" id="1.10.510.10">
    <property type="entry name" value="Transferase(Phosphotransferase) domain 1"/>
    <property type="match status" value="1"/>
</dbReference>
<dbReference type="Gene3D" id="3.30.200.20">
    <property type="entry name" value="Phosphorylase Kinase, domain 1"/>
    <property type="match status" value="1"/>
</dbReference>
<evidence type="ECO:0000313" key="4">
    <source>
        <dbReference type="Proteomes" id="UP000518752"/>
    </source>
</evidence>
<comment type="caution">
    <text evidence="3">The sequence shown here is derived from an EMBL/GenBank/DDBJ whole genome shotgun (WGS) entry which is preliminary data.</text>
</comment>
<feature type="region of interest" description="Disordered" evidence="1">
    <location>
        <begin position="356"/>
        <end position="396"/>
    </location>
</feature>